<dbReference type="KEGG" id="tig:THII_3293"/>
<evidence type="ECO:0000259" key="1">
    <source>
        <dbReference type="SMART" id="SM01321"/>
    </source>
</evidence>
<dbReference type="NCBIfam" id="NF047646">
    <property type="entry name" value="REP_Tyr_transpos"/>
    <property type="match status" value="1"/>
</dbReference>
<proteinExistence type="predicted"/>
<dbReference type="Proteomes" id="UP000031623">
    <property type="component" value="Chromosome"/>
</dbReference>
<reference evidence="2 3" key="1">
    <citation type="journal article" date="2014" name="ISME J.">
        <title>Ecophysiology of Thioploca ingrica as revealed by the complete genome sequence supplemented with proteomic evidence.</title>
        <authorList>
            <person name="Kojima H."/>
            <person name="Ogura Y."/>
            <person name="Yamamoto N."/>
            <person name="Togashi T."/>
            <person name="Mori H."/>
            <person name="Watanabe T."/>
            <person name="Nemoto F."/>
            <person name="Kurokawa K."/>
            <person name="Hayashi T."/>
            <person name="Fukui M."/>
        </authorList>
    </citation>
    <scope>NUCLEOTIDE SEQUENCE [LARGE SCALE GENOMIC DNA]</scope>
</reference>
<dbReference type="SUPFAM" id="SSF143422">
    <property type="entry name" value="Transposase IS200-like"/>
    <property type="match status" value="1"/>
</dbReference>
<dbReference type="GO" id="GO:0043565">
    <property type="term" value="F:sequence-specific DNA binding"/>
    <property type="evidence" value="ECO:0007669"/>
    <property type="project" value="TreeGrafter"/>
</dbReference>
<evidence type="ECO:0000313" key="2">
    <source>
        <dbReference type="EMBL" id="BAP57590.1"/>
    </source>
</evidence>
<name>A0A090APU6_9GAMM</name>
<dbReference type="PANTHER" id="PTHR36966:SF1">
    <property type="entry name" value="REP-ASSOCIATED TYROSINE TRANSPOSASE"/>
    <property type="match status" value="1"/>
</dbReference>
<organism evidence="2 3">
    <name type="scientific">Thioploca ingrica</name>
    <dbReference type="NCBI Taxonomy" id="40754"/>
    <lineage>
        <taxon>Bacteria</taxon>
        <taxon>Pseudomonadati</taxon>
        <taxon>Pseudomonadota</taxon>
        <taxon>Gammaproteobacteria</taxon>
        <taxon>Thiotrichales</taxon>
        <taxon>Thiotrichaceae</taxon>
        <taxon>Thioploca</taxon>
    </lineage>
</organism>
<dbReference type="SMART" id="SM01321">
    <property type="entry name" value="Y1_Tnp"/>
    <property type="match status" value="1"/>
</dbReference>
<protein>
    <recommendedName>
        <fullName evidence="1">Transposase IS200-like domain-containing protein</fullName>
    </recommendedName>
</protein>
<feature type="domain" description="Transposase IS200-like" evidence="1">
    <location>
        <begin position="9"/>
        <end position="128"/>
    </location>
</feature>
<dbReference type="InterPro" id="IPR002686">
    <property type="entry name" value="Transposase_17"/>
</dbReference>
<evidence type="ECO:0000313" key="3">
    <source>
        <dbReference type="Proteomes" id="UP000031623"/>
    </source>
</evidence>
<dbReference type="InterPro" id="IPR052715">
    <property type="entry name" value="RAYT_transposase"/>
</dbReference>
<keyword evidence="3" id="KW-1185">Reference proteome</keyword>
<dbReference type="GO" id="GO:0004803">
    <property type="term" value="F:transposase activity"/>
    <property type="evidence" value="ECO:0007669"/>
    <property type="project" value="InterPro"/>
</dbReference>
<dbReference type="EMBL" id="AP014633">
    <property type="protein sequence ID" value="BAP57590.1"/>
    <property type="molecule type" value="Genomic_DNA"/>
</dbReference>
<dbReference type="PANTHER" id="PTHR36966">
    <property type="entry name" value="REP-ASSOCIATED TYROSINE TRANSPOSASE"/>
    <property type="match status" value="1"/>
</dbReference>
<dbReference type="Gene3D" id="3.30.70.1290">
    <property type="entry name" value="Transposase IS200-like"/>
    <property type="match status" value="1"/>
</dbReference>
<dbReference type="GO" id="GO:0006313">
    <property type="term" value="P:DNA transposition"/>
    <property type="evidence" value="ECO:0007669"/>
    <property type="project" value="InterPro"/>
</dbReference>
<dbReference type="STRING" id="40754.THII_3293"/>
<dbReference type="HOGENOM" id="CLU_068226_6_0_6"/>
<accession>A0A090APU6</accession>
<gene>
    <name evidence="2" type="ORF">THII_3293</name>
</gene>
<dbReference type="OrthoDB" id="9794403at2"/>
<dbReference type="AlphaFoldDB" id="A0A090APU6"/>
<dbReference type="Pfam" id="PF01797">
    <property type="entry name" value="Y1_Tnp"/>
    <property type="match status" value="1"/>
</dbReference>
<sequence>MPNYRRYYLPHRPVFVTLVTHARQPWLTTNENIAWLRICWQRVKTQHPFRHIAHVILPDHIHWLFEPTGESNFSAIVAAFKRDVTWSLKRANVGKGLPTNRLWQARFYEHLIRDQEDLNRHLDYIHYNPVKPGLVMRPTDYPYSSLVSWQQRGFYDEQWGEREPLTIQTMNLE</sequence>
<dbReference type="InterPro" id="IPR036515">
    <property type="entry name" value="Transposase_17_sf"/>
</dbReference>